<dbReference type="InterPro" id="IPR024930">
    <property type="entry name" value="Skp_dom_sf"/>
</dbReference>
<dbReference type="SMART" id="SM00935">
    <property type="entry name" value="OmpH"/>
    <property type="match status" value="1"/>
</dbReference>
<dbReference type="InterPro" id="IPR005632">
    <property type="entry name" value="Chaperone_Skp"/>
</dbReference>
<dbReference type="GO" id="GO:0050821">
    <property type="term" value="P:protein stabilization"/>
    <property type="evidence" value="ECO:0007669"/>
    <property type="project" value="TreeGrafter"/>
</dbReference>
<reference evidence="4" key="1">
    <citation type="submission" date="2019-06" db="EMBL/GenBank/DDBJ databases">
        <title>Complete genome sequence of Methylogaea oryzae strain JCM16910.</title>
        <authorList>
            <person name="Asakawa S."/>
        </authorList>
    </citation>
    <scope>NUCLEOTIDE SEQUENCE</scope>
    <source>
        <strain evidence="4">E10</strain>
    </source>
</reference>
<sequence length="170" mass="19432">MTTKRAALLFMGLFMATTAMAGDLKIGFVNVPKLLEKAPQAEKAKKELEREFSPRDKRLVSEQKEIKQLEEKLSKDGAVMSDGERQKLEKEVMNRKREGKRLQDEFREDFNIRRNEELGKLQREVFEAIQALAKEESFDLLLTDGVVFASEQIDVTEKVSKKLLSGTPAK</sequence>
<dbReference type="Pfam" id="PF03938">
    <property type="entry name" value="OmpH"/>
    <property type="match status" value="1"/>
</dbReference>
<evidence type="ECO:0000256" key="2">
    <source>
        <dbReference type="PIRNR" id="PIRNR002094"/>
    </source>
</evidence>
<evidence type="ECO:0000256" key="3">
    <source>
        <dbReference type="SAM" id="SignalP"/>
    </source>
</evidence>
<dbReference type="GO" id="GO:0051082">
    <property type="term" value="F:unfolded protein binding"/>
    <property type="evidence" value="ECO:0007669"/>
    <property type="project" value="InterPro"/>
</dbReference>
<evidence type="ECO:0000313" key="4">
    <source>
        <dbReference type="EMBL" id="BBL70749.1"/>
    </source>
</evidence>
<feature type="signal peptide" evidence="3">
    <location>
        <begin position="1"/>
        <end position="21"/>
    </location>
</feature>
<accession>A0A8D4VP22</accession>
<dbReference type="PANTHER" id="PTHR35089">
    <property type="entry name" value="CHAPERONE PROTEIN SKP"/>
    <property type="match status" value="1"/>
</dbReference>
<dbReference type="GO" id="GO:0005829">
    <property type="term" value="C:cytosol"/>
    <property type="evidence" value="ECO:0007669"/>
    <property type="project" value="TreeGrafter"/>
</dbReference>
<dbReference type="PANTHER" id="PTHR35089:SF1">
    <property type="entry name" value="CHAPERONE PROTEIN SKP"/>
    <property type="match status" value="1"/>
</dbReference>
<dbReference type="Proteomes" id="UP000824988">
    <property type="component" value="Chromosome"/>
</dbReference>
<protein>
    <submittedName>
        <fullName evidence="4">Outer membrane protein chaperone</fullName>
    </submittedName>
</protein>
<dbReference type="SUPFAM" id="SSF111384">
    <property type="entry name" value="OmpH-like"/>
    <property type="match status" value="1"/>
</dbReference>
<keyword evidence="1 3" id="KW-0732">Signal</keyword>
<dbReference type="AlphaFoldDB" id="A0A8D4VP22"/>
<organism evidence="4 5">
    <name type="scientific">Methylogaea oryzae</name>
    <dbReference type="NCBI Taxonomy" id="1295382"/>
    <lineage>
        <taxon>Bacteria</taxon>
        <taxon>Pseudomonadati</taxon>
        <taxon>Pseudomonadota</taxon>
        <taxon>Gammaproteobacteria</taxon>
        <taxon>Methylococcales</taxon>
        <taxon>Methylococcaceae</taxon>
        <taxon>Methylogaea</taxon>
    </lineage>
</organism>
<comment type="similarity">
    <text evidence="2">Belongs to the skp family.</text>
</comment>
<proteinExistence type="inferred from homology"/>
<feature type="chain" id="PRO_5034919815" evidence="3">
    <location>
        <begin position="22"/>
        <end position="170"/>
    </location>
</feature>
<evidence type="ECO:0000256" key="1">
    <source>
        <dbReference type="ARBA" id="ARBA00022729"/>
    </source>
</evidence>
<dbReference type="KEGG" id="moz:MoryE10_13550"/>
<name>A0A8D4VP22_9GAMM</name>
<gene>
    <name evidence="4" type="ORF">MoryE10_13550</name>
</gene>
<keyword evidence="5" id="KW-1185">Reference proteome</keyword>
<dbReference type="PIRSF" id="PIRSF002094">
    <property type="entry name" value="OMP26_Skp"/>
    <property type="match status" value="1"/>
</dbReference>
<dbReference type="EMBL" id="AP019782">
    <property type="protein sequence ID" value="BBL70749.1"/>
    <property type="molecule type" value="Genomic_DNA"/>
</dbReference>
<evidence type="ECO:0000313" key="5">
    <source>
        <dbReference type="Proteomes" id="UP000824988"/>
    </source>
</evidence>
<dbReference type="RefSeq" id="WP_054772829.1">
    <property type="nucleotide sequence ID" value="NZ_AP019782.1"/>
</dbReference>
<dbReference type="Gene3D" id="3.30.910.20">
    <property type="entry name" value="Skp domain"/>
    <property type="match status" value="1"/>
</dbReference>